<feature type="compositionally biased region" description="Pro residues" evidence="6">
    <location>
        <begin position="390"/>
        <end position="400"/>
    </location>
</feature>
<dbReference type="SMART" id="SM00220">
    <property type="entry name" value="S_TKc"/>
    <property type="match status" value="1"/>
</dbReference>
<evidence type="ECO:0000259" key="8">
    <source>
        <dbReference type="PROSITE" id="PS50011"/>
    </source>
</evidence>
<keyword evidence="7" id="KW-0472">Membrane</keyword>
<evidence type="ECO:0000313" key="10">
    <source>
        <dbReference type="Proteomes" id="UP001379533"/>
    </source>
</evidence>
<dbReference type="InterPro" id="IPR011009">
    <property type="entry name" value="Kinase-like_dom_sf"/>
</dbReference>
<keyword evidence="2 5" id="KW-0547">Nucleotide-binding</keyword>
<feature type="compositionally biased region" description="Low complexity" evidence="6">
    <location>
        <begin position="439"/>
        <end position="457"/>
    </location>
</feature>
<evidence type="ECO:0000313" key="9">
    <source>
        <dbReference type="EMBL" id="WXA91130.1"/>
    </source>
</evidence>
<evidence type="ECO:0000256" key="6">
    <source>
        <dbReference type="SAM" id="MobiDB-lite"/>
    </source>
</evidence>
<evidence type="ECO:0000256" key="1">
    <source>
        <dbReference type="ARBA" id="ARBA00022679"/>
    </source>
</evidence>
<dbReference type="PROSITE" id="PS00108">
    <property type="entry name" value="PROTEIN_KINASE_ST"/>
    <property type="match status" value="1"/>
</dbReference>
<feature type="region of interest" description="Disordered" evidence="6">
    <location>
        <begin position="312"/>
        <end position="347"/>
    </location>
</feature>
<evidence type="ECO:0000256" key="5">
    <source>
        <dbReference type="PROSITE-ProRule" id="PRU10141"/>
    </source>
</evidence>
<dbReference type="RefSeq" id="WP_394841751.1">
    <property type="nucleotide sequence ID" value="NZ_CP089982.1"/>
</dbReference>
<dbReference type="Pfam" id="PF00069">
    <property type="entry name" value="Pkinase"/>
    <property type="match status" value="1"/>
</dbReference>
<feature type="domain" description="Protein kinase" evidence="8">
    <location>
        <begin position="15"/>
        <end position="287"/>
    </location>
</feature>
<feature type="compositionally biased region" description="Polar residues" evidence="6">
    <location>
        <begin position="337"/>
        <end position="347"/>
    </location>
</feature>
<dbReference type="PROSITE" id="PS00107">
    <property type="entry name" value="PROTEIN_KINASE_ATP"/>
    <property type="match status" value="1"/>
</dbReference>
<dbReference type="InterPro" id="IPR000719">
    <property type="entry name" value="Prot_kinase_dom"/>
</dbReference>
<dbReference type="CDD" id="cd14014">
    <property type="entry name" value="STKc_PknB_like"/>
    <property type="match status" value="1"/>
</dbReference>
<dbReference type="PANTHER" id="PTHR43289:SF6">
    <property type="entry name" value="SERINE_THREONINE-PROTEIN KINASE NEKL-3"/>
    <property type="match status" value="1"/>
</dbReference>
<sequence length="467" mass="49579">MTGFLQPGDLFLEKYRIERLVGKGGMGAVYAAVDVDLSRRVAVKLLLPHVASVPQAVTRFINEGRAAARIEGEHVARVFAAGRTPDGLAYMVLELLEGADLASYLRQHPRMPVGQAVDYLLQALEAVAEAHHHGIVHRDLKPGNLFLARRSNGTEVVKVLDFGISKVTDPLMDPADHALTSTRAMLGSPLYMSPEQLRSAKSVDRRSDIWSLGVMLYEMLTGSLPFRGESMGELFAAILEQDPVPLGQHRPDVPPELQATVAACLQRDPQRRIPDAYQLACALAPFAVRSRDSLEHIRGFFDVPAAATAPLAEGPSIPPPPYAAHGQTAQAWADSRANASTTGNAQPAQRRSMLAYLLIIPVAFAVAGSIVAVFLVARPKTPPAVLASPAPTPPPAPTPLPEIAHPAPTSEPARAIDEAGASASATTDAGTKPPRRSHSAASASPTTTAAPSVTAAPEFDPTKATRF</sequence>
<keyword evidence="7" id="KW-0812">Transmembrane</keyword>
<evidence type="ECO:0000256" key="2">
    <source>
        <dbReference type="ARBA" id="ARBA00022741"/>
    </source>
</evidence>
<feature type="transmembrane region" description="Helical" evidence="7">
    <location>
        <begin position="353"/>
        <end position="377"/>
    </location>
</feature>
<feature type="binding site" evidence="5">
    <location>
        <position position="44"/>
    </location>
    <ligand>
        <name>ATP</name>
        <dbReference type="ChEBI" id="CHEBI:30616"/>
    </ligand>
</feature>
<dbReference type="EMBL" id="CP089982">
    <property type="protein sequence ID" value="WXA91130.1"/>
    <property type="molecule type" value="Genomic_DNA"/>
</dbReference>
<dbReference type="InterPro" id="IPR008271">
    <property type="entry name" value="Ser/Thr_kinase_AS"/>
</dbReference>
<accession>A0ABZ2K209</accession>
<name>A0ABZ2K209_9BACT</name>
<dbReference type="PANTHER" id="PTHR43289">
    <property type="entry name" value="MITOGEN-ACTIVATED PROTEIN KINASE KINASE KINASE 20-RELATED"/>
    <property type="match status" value="1"/>
</dbReference>
<dbReference type="GO" id="GO:0016301">
    <property type="term" value="F:kinase activity"/>
    <property type="evidence" value="ECO:0007669"/>
    <property type="project" value="UniProtKB-KW"/>
</dbReference>
<dbReference type="Gene3D" id="3.30.200.20">
    <property type="entry name" value="Phosphorylase Kinase, domain 1"/>
    <property type="match status" value="1"/>
</dbReference>
<feature type="compositionally biased region" description="Low complexity" evidence="6">
    <location>
        <begin position="419"/>
        <end position="431"/>
    </location>
</feature>
<evidence type="ECO:0000256" key="4">
    <source>
        <dbReference type="ARBA" id="ARBA00022840"/>
    </source>
</evidence>
<reference evidence="9 10" key="1">
    <citation type="submission" date="2021-12" db="EMBL/GenBank/DDBJ databases">
        <title>Discovery of the Pendulisporaceae a myxobacterial family with distinct sporulation behavior and unique specialized metabolism.</title>
        <authorList>
            <person name="Garcia R."/>
            <person name="Popoff A."/>
            <person name="Bader C.D."/>
            <person name="Loehr J."/>
            <person name="Walesch S."/>
            <person name="Walt C."/>
            <person name="Boldt J."/>
            <person name="Bunk B."/>
            <person name="Haeckl F.J.F.P.J."/>
            <person name="Gunesch A.P."/>
            <person name="Birkelbach J."/>
            <person name="Nuebel U."/>
            <person name="Pietschmann T."/>
            <person name="Bach T."/>
            <person name="Mueller R."/>
        </authorList>
    </citation>
    <scope>NUCLEOTIDE SEQUENCE [LARGE SCALE GENOMIC DNA]</scope>
    <source>
        <strain evidence="9 10">MSr12523</strain>
    </source>
</reference>
<gene>
    <name evidence="9" type="ORF">LZC95_32330</name>
</gene>
<keyword evidence="1" id="KW-0808">Transferase</keyword>
<evidence type="ECO:0000256" key="7">
    <source>
        <dbReference type="SAM" id="Phobius"/>
    </source>
</evidence>
<protein>
    <submittedName>
        <fullName evidence="9">Protein kinase</fullName>
    </submittedName>
</protein>
<dbReference type="Proteomes" id="UP001379533">
    <property type="component" value="Chromosome"/>
</dbReference>
<dbReference type="InterPro" id="IPR017441">
    <property type="entry name" value="Protein_kinase_ATP_BS"/>
</dbReference>
<keyword evidence="10" id="KW-1185">Reference proteome</keyword>
<proteinExistence type="predicted"/>
<dbReference type="Gene3D" id="1.10.510.10">
    <property type="entry name" value="Transferase(Phosphotransferase) domain 1"/>
    <property type="match status" value="1"/>
</dbReference>
<keyword evidence="3 9" id="KW-0418">Kinase</keyword>
<keyword evidence="7" id="KW-1133">Transmembrane helix</keyword>
<feature type="region of interest" description="Disordered" evidence="6">
    <location>
        <begin position="387"/>
        <end position="467"/>
    </location>
</feature>
<dbReference type="SUPFAM" id="SSF56112">
    <property type="entry name" value="Protein kinase-like (PK-like)"/>
    <property type="match status" value="1"/>
</dbReference>
<organism evidence="9 10">
    <name type="scientific">Pendulispora brunnea</name>
    <dbReference type="NCBI Taxonomy" id="2905690"/>
    <lineage>
        <taxon>Bacteria</taxon>
        <taxon>Pseudomonadati</taxon>
        <taxon>Myxococcota</taxon>
        <taxon>Myxococcia</taxon>
        <taxon>Myxococcales</taxon>
        <taxon>Sorangiineae</taxon>
        <taxon>Pendulisporaceae</taxon>
        <taxon>Pendulispora</taxon>
    </lineage>
</organism>
<evidence type="ECO:0000256" key="3">
    <source>
        <dbReference type="ARBA" id="ARBA00022777"/>
    </source>
</evidence>
<keyword evidence="4 5" id="KW-0067">ATP-binding</keyword>
<dbReference type="PROSITE" id="PS50011">
    <property type="entry name" value="PROTEIN_KINASE_DOM"/>
    <property type="match status" value="1"/>
</dbReference>